<protein>
    <submittedName>
        <fullName evidence="2">Uncharacterized protein</fullName>
    </submittedName>
</protein>
<sequence>MLPPPPPPSEDLDIYGNLTLSQFFDEIKKFTESQVKIVDSGDLQIYSYFANVGDDVLNMQIPEAIQHYRALDAIAVVERTQRNLERGRKRAARWEPKEAAGGGYYFTVLCNNGTKHIVLWRPHPLANN</sequence>
<organism evidence="1 2">
    <name type="scientific">Meloidogyne javanica</name>
    <name type="common">Root-knot nematode worm</name>
    <dbReference type="NCBI Taxonomy" id="6303"/>
    <lineage>
        <taxon>Eukaryota</taxon>
        <taxon>Metazoa</taxon>
        <taxon>Ecdysozoa</taxon>
        <taxon>Nematoda</taxon>
        <taxon>Chromadorea</taxon>
        <taxon>Rhabditida</taxon>
        <taxon>Tylenchina</taxon>
        <taxon>Tylenchomorpha</taxon>
        <taxon>Tylenchoidea</taxon>
        <taxon>Meloidogynidae</taxon>
        <taxon>Meloidogyninae</taxon>
        <taxon>Meloidogyne</taxon>
        <taxon>Meloidogyne incognita group</taxon>
    </lineage>
</organism>
<evidence type="ECO:0000313" key="2">
    <source>
        <dbReference type="WBParaSite" id="scaffold2939_cov159.g5692"/>
    </source>
</evidence>
<accession>A0A915M433</accession>
<dbReference type="WBParaSite" id="scaffold2939_cov159.g5692">
    <property type="protein sequence ID" value="scaffold2939_cov159.g5692"/>
    <property type="gene ID" value="scaffold2939_cov159.g5692"/>
</dbReference>
<keyword evidence="1" id="KW-1185">Reference proteome</keyword>
<dbReference type="AlphaFoldDB" id="A0A915M433"/>
<reference evidence="2" key="1">
    <citation type="submission" date="2022-11" db="UniProtKB">
        <authorList>
            <consortium name="WormBaseParasite"/>
        </authorList>
    </citation>
    <scope>IDENTIFICATION</scope>
</reference>
<proteinExistence type="predicted"/>
<evidence type="ECO:0000313" key="1">
    <source>
        <dbReference type="Proteomes" id="UP000887561"/>
    </source>
</evidence>
<dbReference type="Proteomes" id="UP000887561">
    <property type="component" value="Unplaced"/>
</dbReference>
<name>A0A915M433_MELJA</name>